<protein>
    <recommendedName>
        <fullName evidence="5">Coiled-coil domain-containing protein 62</fullName>
    </recommendedName>
</protein>
<sequence>MEQIEGKDSESKLGVLSPNFQSTPLVKKDYGMKGISPRSLYQSSNSTYGIGANRMDTKLSNSNGKSPVFSPSFSNGTPNSYRKSISPGTKLSDVDSSTVLRQRHELQLMIAELKDRDRELNELVSSHHQQLVAWELDRQRLITVEKQMAKFKSELKKRHSQCKILKDRLKEVEGQYSMKTTELESTQKHLHQVSQKASDNEIEVEEYRATNVTLKETVTELTKSLAESQSRQQEIATILRLKDKDIEDANSRIGELTEKLQTSNKDLKKSKQFENQSKIHIDKLTQEKTSLKSQLEKLEEAVIKQNTTNDESMEEFNNMKQEMVVVQKELLLAGEREKRKDSLLQLSRSKQERTEMELKQVRKLYESLQRDHVVMKQNMYKQDDELSMITFSELDDKCMDVFDKMELMESAAVKLIHRSSSVEDEVVDDGIDLKHSEETLSTNGGHVLPNGGHRVLPKPNLEGHFQKMDINKAAKQTDNSFTTYTTEDLGEMTTSELKGQDQSSFTLLMERKDSGNVQDEEMSPTARLQHLLTESRKMVKTLEESPDLSSIHSSPNNLFLDNKEEI</sequence>
<evidence type="ECO:0000313" key="4">
    <source>
        <dbReference type="Proteomes" id="UP000594262"/>
    </source>
</evidence>
<feature type="compositionally biased region" description="Polar residues" evidence="2">
    <location>
        <begin position="547"/>
        <end position="559"/>
    </location>
</feature>
<dbReference type="Proteomes" id="UP000594262">
    <property type="component" value="Unplaced"/>
</dbReference>
<organism evidence="3 4">
    <name type="scientific">Clytia hemisphaerica</name>
    <dbReference type="NCBI Taxonomy" id="252671"/>
    <lineage>
        <taxon>Eukaryota</taxon>
        <taxon>Metazoa</taxon>
        <taxon>Cnidaria</taxon>
        <taxon>Hydrozoa</taxon>
        <taxon>Hydroidolina</taxon>
        <taxon>Leptothecata</taxon>
        <taxon>Obeliida</taxon>
        <taxon>Clytiidae</taxon>
        <taxon>Clytia</taxon>
    </lineage>
</organism>
<dbReference type="OrthoDB" id="6155277at2759"/>
<dbReference type="EnsemblMetazoa" id="CLYHEMT026214.2">
    <property type="protein sequence ID" value="CLYHEMP026214.2"/>
    <property type="gene ID" value="CLYHEMG026214"/>
</dbReference>
<proteinExistence type="predicted"/>
<keyword evidence="4" id="KW-1185">Reference proteome</keyword>
<feature type="region of interest" description="Disordered" evidence="2">
    <location>
        <begin position="56"/>
        <end position="93"/>
    </location>
</feature>
<evidence type="ECO:0000256" key="2">
    <source>
        <dbReference type="SAM" id="MobiDB-lite"/>
    </source>
</evidence>
<accession>A0A7M5XP76</accession>
<evidence type="ECO:0000256" key="1">
    <source>
        <dbReference type="SAM" id="Coils"/>
    </source>
</evidence>
<feature type="compositionally biased region" description="Polar residues" evidence="2">
    <location>
        <begin position="58"/>
        <end position="93"/>
    </location>
</feature>
<feature type="compositionally biased region" description="Basic and acidic residues" evidence="2">
    <location>
        <begin position="1"/>
        <end position="11"/>
    </location>
</feature>
<evidence type="ECO:0000313" key="3">
    <source>
        <dbReference type="EnsemblMetazoa" id="CLYHEMP026214.2"/>
    </source>
</evidence>
<reference evidence="3" key="1">
    <citation type="submission" date="2021-01" db="UniProtKB">
        <authorList>
            <consortium name="EnsemblMetazoa"/>
        </authorList>
    </citation>
    <scope>IDENTIFICATION</scope>
</reference>
<dbReference type="AlphaFoldDB" id="A0A7M5XP76"/>
<feature type="region of interest" description="Disordered" evidence="2">
    <location>
        <begin position="543"/>
        <end position="566"/>
    </location>
</feature>
<feature type="region of interest" description="Disordered" evidence="2">
    <location>
        <begin position="1"/>
        <end position="27"/>
    </location>
</feature>
<keyword evidence="1" id="KW-0175">Coiled coil</keyword>
<name>A0A7M5XP76_9CNID</name>
<feature type="coiled-coil region" evidence="1">
    <location>
        <begin position="239"/>
        <end position="378"/>
    </location>
</feature>
<evidence type="ECO:0008006" key="5">
    <source>
        <dbReference type="Google" id="ProtNLM"/>
    </source>
</evidence>